<evidence type="ECO:0000313" key="3">
    <source>
        <dbReference type="Proteomes" id="UP001281761"/>
    </source>
</evidence>
<accession>A0ABQ9X2E8</accession>
<protein>
    <submittedName>
        <fullName evidence="2">Uncharacterized protein</fullName>
    </submittedName>
</protein>
<evidence type="ECO:0000313" key="2">
    <source>
        <dbReference type="EMBL" id="KAK2944470.1"/>
    </source>
</evidence>
<feature type="compositionally biased region" description="Basic and acidic residues" evidence="1">
    <location>
        <begin position="324"/>
        <end position="344"/>
    </location>
</feature>
<sequence length="366" mass="40473">MPCHSLPKNFDETVEPQADCSVLHRTHRIANESSVGSSGATVIVPRSNEDAAGTPTSKDLANRRVHIALFTSHEYKDGTNQRECSTLQPYNLVFFIHVLFVIRNLSSPSYSSGGDSSCCLVSLTPTQNEWDFAVDATFADCWCGEGKHGRWIDSTDLLFADPRHAQMANSSAYRLHFWTMRIALVALQLTRCWCARLAADHSGTILVVDDTSFNFTSQLEYDVLISSSSAGMATVFLTQPPDVVSDMKHGSSSSLTLVSLVFCARLMRSTVFDRMKTDEKKEEGEGGKGGVKAERMEGVDGETEDSDTDSGEQFGRESAFATVELRRGEREEEKEKDEREEKSEIMRAVSQFTPLSFISVCSVSVQ</sequence>
<evidence type="ECO:0000256" key="1">
    <source>
        <dbReference type="SAM" id="MobiDB-lite"/>
    </source>
</evidence>
<feature type="compositionally biased region" description="Acidic residues" evidence="1">
    <location>
        <begin position="299"/>
        <end position="310"/>
    </location>
</feature>
<organism evidence="2 3">
    <name type="scientific">Blattamonas nauphoetae</name>
    <dbReference type="NCBI Taxonomy" id="2049346"/>
    <lineage>
        <taxon>Eukaryota</taxon>
        <taxon>Metamonada</taxon>
        <taxon>Preaxostyla</taxon>
        <taxon>Oxymonadida</taxon>
        <taxon>Blattamonas</taxon>
    </lineage>
</organism>
<dbReference type="Proteomes" id="UP001281761">
    <property type="component" value="Unassembled WGS sequence"/>
</dbReference>
<reference evidence="2 3" key="1">
    <citation type="journal article" date="2022" name="bioRxiv">
        <title>Genomics of Preaxostyla Flagellates Illuminates Evolutionary Transitions and the Path Towards Mitochondrial Loss.</title>
        <authorList>
            <person name="Novak L.V.F."/>
            <person name="Treitli S.C."/>
            <person name="Pyrih J."/>
            <person name="Halakuc P."/>
            <person name="Pipaliya S.V."/>
            <person name="Vacek V."/>
            <person name="Brzon O."/>
            <person name="Soukal P."/>
            <person name="Eme L."/>
            <person name="Dacks J.B."/>
            <person name="Karnkowska A."/>
            <person name="Elias M."/>
            <person name="Hampl V."/>
        </authorList>
    </citation>
    <scope>NUCLEOTIDE SEQUENCE [LARGE SCALE GENOMIC DNA]</scope>
    <source>
        <strain evidence="2">NAU3</strain>
        <tissue evidence="2">Gut</tissue>
    </source>
</reference>
<keyword evidence="3" id="KW-1185">Reference proteome</keyword>
<gene>
    <name evidence="2" type="ORF">BLNAU_20618</name>
</gene>
<comment type="caution">
    <text evidence="2">The sequence shown here is derived from an EMBL/GenBank/DDBJ whole genome shotgun (WGS) entry which is preliminary data.</text>
</comment>
<feature type="region of interest" description="Disordered" evidence="1">
    <location>
        <begin position="277"/>
        <end position="344"/>
    </location>
</feature>
<proteinExistence type="predicted"/>
<name>A0ABQ9X2E8_9EUKA</name>
<dbReference type="EMBL" id="JARBJD010000297">
    <property type="protein sequence ID" value="KAK2944470.1"/>
    <property type="molecule type" value="Genomic_DNA"/>
</dbReference>
<feature type="compositionally biased region" description="Basic and acidic residues" evidence="1">
    <location>
        <begin position="277"/>
        <end position="298"/>
    </location>
</feature>